<evidence type="ECO:0000256" key="6">
    <source>
        <dbReference type="SAM" id="MobiDB-lite"/>
    </source>
</evidence>
<accession>A0AAU7WCD0</accession>
<evidence type="ECO:0000256" key="3">
    <source>
        <dbReference type="ARBA" id="ARBA00022723"/>
    </source>
</evidence>
<dbReference type="Gene3D" id="1.10.150.240">
    <property type="entry name" value="Putative phosphatase, domain 2"/>
    <property type="match status" value="1"/>
</dbReference>
<dbReference type="GO" id="GO:0003824">
    <property type="term" value="F:catalytic activity"/>
    <property type="evidence" value="ECO:0007669"/>
    <property type="project" value="UniProtKB-ARBA"/>
</dbReference>
<dbReference type="InterPro" id="IPR023198">
    <property type="entry name" value="PGP-like_dom2"/>
</dbReference>
<keyword evidence="5" id="KW-0119">Carbohydrate metabolism</keyword>
<gene>
    <name evidence="7" type="ORF">ABIQ69_08445</name>
</gene>
<dbReference type="InterPro" id="IPR051600">
    <property type="entry name" value="Beta-PGM-like"/>
</dbReference>
<dbReference type="PRINTS" id="PR00413">
    <property type="entry name" value="HADHALOGNASE"/>
</dbReference>
<evidence type="ECO:0000256" key="5">
    <source>
        <dbReference type="ARBA" id="ARBA00023277"/>
    </source>
</evidence>
<evidence type="ECO:0000256" key="4">
    <source>
        <dbReference type="ARBA" id="ARBA00022842"/>
    </source>
</evidence>
<organism evidence="7">
    <name type="scientific">Agromyces sp. G08B096</name>
    <dbReference type="NCBI Taxonomy" id="3156399"/>
    <lineage>
        <taxon>Bacteria</taxon>
        <taxon>Bacillati</taxon>
        <taxon>Actinomycetota</taxon>
        <taxon>Actinomycetes</taxon>
        <taxon>Micrococcales</taxon>
        <taxon>Microbacteriaceae</taxon>
        <taxon>Agromyces</taxon>
    </lineage>
</organism>
<dbReference type="Pfam" id="PF00702">
    <property type="entry name" value="Hydrolase"/>
    <property type="match status" value="1"/>
</dbReference>
<dbReference type="Gene3D" id="3.40.50.1000">
    <property type="entry name" value="HAD superfamily/HAD-like"/>
    <property type="match status" value="1"/>
</dbReference>
<dbReference type="InterPro" id="IPR006439">
    <property type="entry name" value="HAD-SF_hydro_IA"/>
</dbReference>
<dbReference type="SUPFAM" id="SSF56784">
    <property type="entry name" value="HAD-like"/>
    <property type="match status" value="1"/>
</dbReference>
<feature type="region of interest" description="Disordered" evidence="6">
    <location>
        <begin position="222"/>
        <end position="250"/>
    </location>
</feature>
<sequence>MRLPAAVLWDMDGTIVDTEPYWMAAEVELFASYGIDWTHEESMQVVGMGLWEAAELFRRRGVGMAADDIVAHLTEQVRRRLADDGVPWRPGARELLEALREGGVPTALVTMSIRSMAEDVVRAIPFDAFDVLVTGDEVDEPKPHPEPYLRAAELLGVDIADCVAIEDSPAGVTSASASGALALGVPNILDLRGVAYDVLWDTLDGRSPADLAALLADRRREAASDGPVSDASASDAPASDASATGEEVSA</sequence>
<dbReference type="SFLD" id="SFLDG01135">
    <property type="entry name" value="C1.5.6:_HAD__Beta-PGM__Phospha"/>
    <property type="match status" value="1"/>
</dbReference>
<dbReference type="SFLD" id="SFLDS00003">
    <property type="entry name" value="Haloacid_Dehalogenase"/>
    <property type="match status" value="1"/>
</dbReference>
<dbReference type="SFLD" id="SFLDG01129">
    <property type="entry name" value="C1.5:_HAD__Beta-PGM__Phosphata"/>
    <property type="match status" value="1"/>
</dbReference>
<evidence type="ECO:0000256" key="2">
    <source>
        <dbReference type="ARBA" id="ARBA00006171"/>
    </source>
</evidence>
<comment type="similarity">
    <text evidence="2">Belongs to the HAD-like hydrolase superfamily. CbbY/CbbZ/Gph/YieH family.</text>
</comment>
<keyword evidence="4" id="KW-0460">Magnesium</keyword>
<dbReference type="InterPro" id="IPR036412">
    <property type="entry name" value="HAD-like_sf"/>
</dbReference>
<evidence type="ECO:0000256" key="1">
    <source>
        <dbReference type="ARBA" id="ARBA00001946"/>
    </source>
</evidence>
<feature type="compositionally biased region" description="Low complexity" evidence="6">
    <location>
        <begin position="224"/>
        <end position="243"/>
    </location>
</feature>
<dbReference type="AlphaFoldDB" id="A0AAU7WCD0"/>
<proteinExistence type="inferred from homology"/>
<name>A0AAU7WCD0_9MICO</name>
<reference evidence="7" key="1">
    <citation type="submission" date="2024-05" db="EMBL/GenBank/DDBJ databases">
        <authorList>
            <person name="Yu L."/>
        </authorList>
    </citation>
    <scope>NUCLEOTIDE SEQUENCE</scope>
    <source>
        <strain evidence="7">G08B096</strain>
    </source>
</reference>
<dbReference type="PANTHER" id="PTHR46193">
    <property type="entry name" value="6-PHOSPHOGLUCONATE PHOSPHATASE"/>
    <property type="match status" value="1"/>
</dbReference>
<dbReference type="GO" id="GO:0046872">
    <property type="term" value="F:metal ion binding"/>
    <property type="evidence" value="ECO:0007669"/>
    <property type="project" value="UniProtKB-KW"/>
</dbReference>
<dbReference type="InterPro" id="IPR023214">
    <property type="entry name" value="HAD_sf"/>
</dbReference>
<dbReference type="CDD" id="cd07505">
    <property type="entry name" value="HAD_BPGM-like"/>
    <property type="match status" value="1"/>
</dbReference>
<dbReference type="EMBL" id="CP158374">
    <property type="protein sequence ID" value="XBX83911.1"/>
    <property type="molecule type" value="Genomic_DNA"/>
</dbReference>
<dbReference type="RefSeq" id="WP_350349912.1">
    <property type="nucleotide sequence ID" value="NZ_CP158374.1"/>
</dbReference>
<protein>
    <submittedName>
        <fullName evidence="7">HAD family phosphatase</fullName>
    </submittedName>
</protein>
<dbReference type="PANTHER" id="PTHR46193:SF18">
    <property type="entry name" value="HEXITOL PHOSPHATASE B"/>
    <property type="match status" value="1"/>
</dbReference>
<evidence type="ECO:0000313" key="7">
    <source>
        <dbReference type="EMBL" id="XBX83911.1"/>
    </source>
</evidence>
<keyword evidence="3" id="KW-0479">Metal-binding</keyword>
<comment type="cofactor">
    <cofactor evidence="1">
        <name>Mg(2+)</name>
        <dbReference type="ChEBI" id="CHEBI:18420"/>
    </cofactor>
</comment>
<dbReference type="NCBIfam" id="TIGR01509">
    <property type="entry name" value="HAD-SF-IA-v3"/>
    <property type="match status" value="1"/>
</dbReference>